<evidence type="ECO:0000313" key="1">
    <source>
        <dbReference type="EMBL" id="KAK9081275.1"/>
    </source>
</evidence>
<dbReference type="EMBL" id="JBBNAF010000056">
    <property type="protein sequence ID" value="KAK9081275.1"/>
    <property type="molecule type" value="Genomic_DNA"/>
</dbReference>
<organism evidence="1 2">
    <name type="scientific">Stephania yunnanensis</name>
    <dbReference type="NCBI Taxonomy" id="152371"/>
    <lineage>
        <taxon>Eukaryota</taxon>
        <taxon>Viridiplantae</taxon>
        <taxon>Streptophyta</taxon>
        <taxon>Embryophyta</taxon>
        <taxon>Tracheophyta</taxon>
        <taxon>Spermatophyta</taxon>
        <taxon>Magnoliopsida</taxon>
        <taxon>Ranunculales</taxon>
        <taxon>Menispermaceae</taxon>
        <taxon>Menispermoideae</taxon>
        <taxon>Cissampelideae</taxon>
        <taxon>Stephania</taxon>
    </lineage>
</organism>
<keyword evidence="2" id="KW-1185">Reference proteome</keyword>
<protein>
    <submittedName>
        <fullName evidence="1">Uncharacterized protein</fullName>
    </submittedName>
</protein>
<name>A0AAP0DXK0_9MAGN</name>
<gene>
    <name evidence="1" type="ORF">Syun_030638</name>
</gene>
<reference evidence="1 2" key="1">
    <citation type="submission" date="2024-01" db="EMBL/GenBank/DDBJ databases">
        <title>Genome assemblies of Stephania.</title>
        <authorList>
            <person name="Yang L."/>
        </authorList>
    </citation>
    <scope>NUCLEOTIDE SEQUENCE [LARGE SCALE GENOMIC DNA]</scope>
    <source>
        <strain evidence="1">YNDBR</strain>
        <tissue evidence="1">Leaf</tissue>
    </source>
</reference>
<sequence length="59" mass="6593">MCFLMDEKNDLKRLIKCGSQKETMRSDGANASAILTRHTSKRSLSLLLLICLSSFIESS</sequence>
<evidence type="ECO:0000313" key="2">
    <source>
        <dbReference type="Proteomes" id="UP001420932"/>
    </source>
</evidence>
<comment type="caution">
    <text evidence="1">The sequence shown here is derived from an EMBL/GenBank/DDBJ whole genome shotgun (WGS) entry which is preliminary data.</text>
</comment>
<dbReference type="AlphaFoldDB" id="A0AAP0DXK0"/>
<dbReference type="Proteomes" id="UP001420932">
    <property type="component" value="Unassembled WGS sequence"/>
</dbReference>
<proteinExistence type="predicted"/>
<accession>A0AAP0DXK0</accession>